<keyword evidence="2" id="KW-1133">Transmembrane helix</keyword>
<evidence type="ECO:0000313" key="4">
    <source>
        <dbReference type="Proteomes" id="UP000298138"/>
    </source>
</evidence>
<reference evidence="3 4" key="1">
    <citation type="submission" date="2019-04" db="EMBL/GenBank/DDBJ databases">
        <title>Comparative genomics and transcriptomics to analyze fruiting body development in filamentous ascomycetes.</title>
        <authorList>
            <consortium name="DOE Joint Genome Institute"/>
            <person name="Lutkenhaus R."/>
            <person name="Traeger S."/>
            <person name="Breuer J."/>
            <person name="Kuo A."/>
            <person name="Lipzen A."/>
            <person name="Pangilinan J."/>
            <person name="Dilworth D."/>
            <person name="Sandor L."/>
            <person name="Poggeler S."/>
            <person name="Barry K."/>
            <person name="Grigoriev I.V."/>
            <person name="Nowrousian M."/>
        </authorList>
    </citation>
    <scope>NUCLEOTIDE SEQUENCE [LARGE SCALE GENOMIC DNA]</scope>
    <source>
        <strain evidence="3 4">CBS 389.68</strain>
    </source>
</reference>
<dbReference type="Proteomes" id="UP000298138">
    <property type="component" value="Unassembled WGS sequence"/>
</dbReference>
<dbReference type="InParanoid" id="A0A4S2MYS8"/>
<sequence>MLKQHDALKPENIPLPVSVPASPDGAILSTSPKPGSSGTGDSSGELKQGGSVSDVSTIMPIHTEPVSESSTITPIRVPWSEPLSPDTSSFVTAPDTPATGSLIDISSGLVSAENPLLPQLETLKVNDFATSKVTDGETAKIEIPIGEIVTNQLAKDELDNREIVHGIKERDLERDWIWTWLKASESKLQHENQKRSLSVEDSISGAWLSAPAPYLESQSAAVVLGSLGLVALVLAIWGMWLQRRRRNRAWHVVSSV</sequence>
<keyword evidence="4" id="KW-1185">Reference proteome</keyword>
<proteinExistence type="predicted"/>
<dbReference type="EMBL" id="ML220118">
    <property type="protein sequence ID" value="TGZ81733.1"/>
    <property type="molecule type" value="Genomic_DNA"/>
</dbReference>
<evidence type="ECO:0000256" key="2">
    <source>
        <dbReference type="SAM" id="Phobius"/>
    </source>
</evidence>
<evidence type="ECO:0000313" key="3">
    <source>
        <dbReference type="EMBL" id="TGZ81733.1"/>
    </source>
</evidence>
<accession>A0A4S2MYS8</accession>
<keyword evidence="2" id="KW-0472">Membrane</keyword>
<evidence type="ECO:0000256" key="1">
    <source>
        <dbReference type="SAM" id="MobiDB-lite"/>
    </source>
</evidence>
<feature type="compositionally biased region" description="Low complexity" evidence="1">
    <location>
        <begin position="29"/>
        <end position="43"/>
    </location>
</feature>
<organism evidence="3 4">
    <name type="scientific">Ascodesmis nigricans</name>
    <dbReference type="NCBI Taxonomy" id="341454"/>
    <lineage>
        <taxon>Eukaryota</taxon>
        <taxon>Fungi</taxon>
        <taxon>Dikarya</taxon>
        <taxon>Ascomycota</taxon>
        <taxon>Pezizomycotina</taxon>
        <taxon>Pezizomycetes</taxon>
        <taxon>Pezizales</taxon>
        <taxon>Ascodesmidaceae</taxon>
        <taxon>Ascodesmis</taxon>
    </lineage>
</organism>
<feature type="transmembrane region" description="Helical" evidence="2">
    <location>
        <begin position="220"/>
        <end position="241"/>
    </location>
</feature>
<keyword evidence="2" id="KW-0812">Transmembrane</keyword>
<gene>
    <name evidence="3" type="ORF">EX30DRAFT_254524</name>
</gene>
<feature type="region of interest" description="Disordered" evidence="1">
    <location>
        <begin position="1"/>
        <end position="56"/>
    </location>
</feature>
<dbReference type="AlphaFoldDB" id="A0A4S2MYS8"/>
<name>A0A4S2MYS8_9PEZI</name>
<protein>
    <submittedName>
        <fullName evidence="3">Uncharacterized protein</fullName>
    </submittedName>
</protein>